<dbReference type="EMBL" id="RKRF01000008">
    <property type="protein sequence ID" value="RPF54030.1"/>
    <property type="molecule type" value="Genomic_DNA"/>
</dbReference>
<dbReference type="Gene3D" id="2.40.260.10">
    <property type="entry name" value="Sortase"/>
    <property type="match status" value="1"/>
</dbReference>
<evidence type="ECO:0000313" key="5">
    <source>
        <dbReference type="Proteomes" id="UP000276443"/>
    </source>
</evidence>
<name>A0A3N5BFH5_9BACI</name>
<organism evidence="4 5">
    <name type="scientific">Aquisalibacillus elongatus</name>
    <dbReference type="NCBI Taxonomy" id="485577"/>
    <lineage>
        <taxon>Bacteria</taxon>
        <taxon>Bacillati</taxon>
        <taxon>Bacillota</taxon>
        <taxon>Bacilli</taxon>
        <taxon>Bacillales</taxon>
        <taxon>Bacillaceae</taxon>
        <taxon>Aquisalibacillus</taxon>
    </lineage>
</organism>
<dbReference type="Pfam" id="PF04203">
    <property type="entry name" value="Sortase"/>
    <property type="match status" value="1"/>
</dbReference>
<dbReference type="InterPro" id="IPR005754">
    <property type="entry name" value="Sortase"/>
</dbReference>
<proteinExistence type="predicted"/>
<evidence type="ECO:0000256" key="2">
    <source>
        <dbReference type="PIRSR" id="PIRSR605754-1"/>
    </source>
</evidence>
<reference evidence="4 5" key="1">
    <citation type="submission" date="2018-11" db="EMBL/GenBank/DDBJ databases">
        <title>Genomic Encyclopedia of Type Strains, Phase IV (KMG-IV): sequencing the most valuable type-strain genomes for metagenomic binning, comparative biology and taxonomic classification.</title>
        <authorList>
            <person name="Goeker M."/>
        </authorList>
    </citation>
    <scope>NUCLEOTIDE SEQUENCE [LARGE SCALE GENOMIC DNA]</scope>
    <source>
        <strain evidence="4 5">DSM 18090</strain>
    </source>
</reference>
<evidence type="ECO:0000256" key="3">
    <source>
        <dbReference type="SAM" id="MobiDB-lite"/>
    </source>
</evidence>
<evidence type="ECO:0000256" key="1">
    <source>
        <dbReference type="ARBA" id="ARBA00022801"/>
    </source>
</evidence>
<protein>
    <submittedName>
        <fullName evidence="4">Sortase A</fullName>
    </submittedName>
</protein>
<dbReference type="InterPro" id="IPR042000">
    <property type="entry name" value="Sortase_D_2"/>
</dbReference>
<keyword evidence="1" id="KW-0378">Hydrolase</keyword>
<dbReference type="AlphaFoldDB" id="A0A3N5BFH5"/>
<gene>
    <name evidence="4" type="ORF">EDC24_1218</name>
</gene>
<accession>A0A3N5BFH5</accession>
<sequence>MKKVIPILFALIGIGFILFPHIQKEIYATQEQELIQEFRELDEVFTSHQQRSEIEVSGDDPNQGEPQDSSVEPGVVGLMEISKIDLTLPMLKGATEENLNVGLGVMEEADPLGENGNTGIAGHRGYKHGRLFNRLDEIVPGDEIKIETLENELTYIVFDTKIVTPDDVSVLESNDEESIITLITCEPIHDPTHRIIVQAKKVNNNEAS</sequence>
<dbReference type="SUPFAM" id="SSF63817">
    <property type="entry name" value="Sortase"/>
    <property type="match status" value="1"/>
</dbReference>
<dbReference type="CDD" id="cd06166">
    <property type="entry name" value="Sortase_D_2"/>
    <property type="match status" value="1"/>
</dbReference>
<evidence type="ECO:0000313" key="4">
    <source>
        <dbReference type="EMBL" id="RPF54030.1"/>
    </source>
</evidence>
<feature type="active site" description="Acyl-thioester intermediate" evidence="2">
    <location>
        <position position="185"/>
    </location>
</feature>
<dbReference type="OrthoDB" id="154054at2"/>
<comment type="caution">
    <text evidence="4">The sequence shown here is derived from an EMBL/GenBank/DDBJ whole genome shotgun (WGS) entry which is preliminary data.</text>
</comment>
<dbReference type="Proteomes" id="UP000276443">
    <property type="component" value="Unassembled WGS sequence"/>
</dbReference>
<feature type="active site" description="Proton donor/acceptor" evidence="2">
    <location>
        <position position="123"/>
    </location>
</feature>
<dbReference type="GO" id="GO:0016787">
    <property type="term" value="F:hydrolase activity"/>
    <property type="evidence" value="ECO:0007669"/>
    <property type="project" value="UniProtKB-KW"/>
</dbReference>
<dbReference type="InterPro" id="IPR023365">
    <property type="entry name" value="Sortase_dom-sf"/>
</dbReference>
<dbReference type="RefSeq" id="WP_124220720.1">
    <property type="nucleotide sequence ID" value="NZ_RKRF01000008.1"/>
</dbReference>
<feature type="region of interest" description="Disordered" evidence="3">
    <location>
        <begin position="49"/>
        <end position="72"/>
    </location>
</feature>
<keyword evidence="5" id="KW-1185">Reference proteome</keyword>
<dbReference type="NCBIfam" id="TIGR01076">
    <property type="entry name" value="sortase_fam"/>
    <property type="match status" value="1"/>
</dbReference>